<evidence type="ECO:0000256" key="9">
    <source>
        <dbReference type="SAM" id="MobiDB-lite"/>
    </source>
</evidence>
<feature type="compositionally biased region" description="Polar residues" evidence="9">
    <location>
        <begin position="382"/>
        <end position="398"/>
    </location>
</feature>
<evidence type="ECO:0000256" key="2">
    <source>
        <dbReference type="ARBA" id="ARBA00022692"/>
    </source>
</evidence>
<feature type="region of interest" description="Disordered" evidence="9">
    <location>
        <begin position="379"/>
        <end position="400"/>
    </location>
</feature>
<feature type="region of interest" description="Disordered" evidence="9">
    <location>
        <begin position="343"/>
        <end position="365"/>
    </location>
</feature>
<reference evidence="12 13" key="1">
    <citation type="journal article" date="2014" name="BMC Genomics">
        <title>Genome and secretome analysis of the hemibiotrophic fungal pathogen, Moniliophthora roreri, which causes frosty pod rot disease of cacao: mechanisms of the biotrophic and necrotrophic phases.</title>
        <authorList>
            <person name="Meinhardt L.W."/>
            <person name="Costa G.G.L."/>
            <person name="Thomazella D.P.T."/>
            <person name="Teixeira P.J.P.L."/>
            <person name="Carazzolle M.F."/>
            <person name="Schuster S.C."/>
            <person name="Carlson J.E."/>
            <person name="Guiltinan M.J."/>
            <person name="Mieczkowski P."/>
            <person name="Farmer A."/>
            <person name="Ramaraj T."/>
            <person name="Crozier J."/>
            <person name="Davis R.E."/>
            <person name="Shao J."/>
            <person name="Melnick R.L."/>
            <person name="Pereira G.A.G."/>
            <person name="Bailey B.A."/>
        </authorList>
    </citation>
    <scope>NUCLEOTIDE SEQUENCE [LARGE SCALE GENOMIC DNA]</scope>
    <source>
        <strain evidence="12 13">MCA 2997</strain>
    </source>
</reference>
<dbReference type="OrthoDB" id="8062037at2759"/>
<dbReference type="KEGG" id="mrr:Moror_6260"/>
<evidence type="ECO:0000313" key="13">
    <source>
        <dbReference type="Proteomes" id="UP000017559"/>
    </source>
</evidence>
<keyword evidence="6 10" id="KW-1133">Transmembrane helix</keyword>
<feature type="region of interest" description="Disordered" evidence="9">
    <location>
        <begin position="534"/>
        <end position="561"/>
    </location>
</feature>
<feature type="transmembrane region" description="Helical" evidence="10">
    <location>
        <begin position="271"/>
        <end position="297"/>
    </location>
</feature>
<evidence type="ECO:0000256" key="4">
    <source>
        <dbReference type="ARBA" id="ARBA00022771"/>
    </source>
</evidence>
<dbReference type="PANTHER" id="PTHR46539:SF1">
    <property type="entry name" value="E3 UBIQUITIN-PROTEIN LIGASE ATL42"/>
    <property type="match status" value="1"/>
</dbReference>
<keyword evidence="7 10" id="KW-0472">Membrane</keyword>
<dbReference type="CDD" id="cd16454">
    <property type="entry name" value="RING-H2_PA-TM-RING"/>
    <property type="match status" value="1"/>
</dbReference>
<dbReference type="Pfam" id="PF13639">
    <property type="entry name" value="zf-RING_2"/>
    <property type="match status" value="1"/>
</dbReference>
<dbReference type="HOGENOM" id="CLU_008264_3_1_1"/>
<keyword evidence="4 8" id="KW-0863">Zinc-finger</keyword>
<protein>
    <submittedName>
        <fullName evidence="12">Ring finger domain</fullName>
    </submittedName>
</protein>
<evidence type="ECO:0000256" key="1">
    <source>
        <dbReference type="ARBA" id="ARBA00004370"/>
    </source>
</evidence>
<proteinExistence type="predicted"/>
<dbReference type="GO" id="GO:0016020">
    <property type="term" value="C:membrane"/>
    <property type="evidence" value="ECO:0007669"/>
    <property type="project" value="UniProtKB-SubCell"/>
</dbReference>
<dbReference type="InterPro" id="IPR001841">
    <property type="entry name" value="Znf_RING"/>
</dbReference>
<feature type="compositionally biased region" description="Basic and acidic residues" evidence="9">
    <location>
        <begin position="347"/>
        <end position="359"/>
    </location>
</feature>
<dbReference type="EMBL" id="AWSO01000034">
    <property type="protein sequence ID" value="ESK97177.1"/>
    <property type="molecule type" value="Genomic_DNA"/>
</dbReference>
<gene>
    <name evidence="12" type="ORF">Moror_6260</name>
</gene>
<evidence type="ECO:0000259" key="11">
    <source>
        <dbReference type="PROSITE" id="PS50089"/>
    </source>
</evidence>
<accession>V2XTT5</accession>
<dbReference type="STRING" id="1381753.V2XTT5"/>
<evidence type="ECO:0000313" key="12">
    <source>
        <dbReference type="EMBL" id="ESK97177.1"/>
    </source>
</evidence>
<keyword evidence="13" id="KW-1185">Reference proteome</keyword>
<dbReference type="GO" id="GO:0008270">
    <property type="term" value="F:zinc ion binding"/>
    <property type="evidence" value="ECO:0007669"/>
    <property type="project" value="UniProtKB-KW"/>
</dbReference>
<evidence type="ECO:0000256" key="8">
    <source>
        <dbReference type="PROSITE-ProRule" id="PRU00175"/>
    </source>
</evidence>
<sequence length="561" mass="60706">MARDGGIPLFPSSSTLALGLPKMRSISASILFLFALLSSFCVLAYVPASPTNNTEDAIAAGLNVTDVSLLHLQWFANGSYTQHISYQLAGNGSQGVTQGALVHFSEVEVNNRTEGTTTPWIALVSCDFNATDADQEIDIFTLARDKGAVSALLYSMYSEACVINPYYADPESFDQVFDIFSTQSLASARLIEYQFGQISTGQNYFTSYNSSRMNDSEATVIASINEGYAVAPGYLFATLVAHNATNASNYNMGNNGGGGSTSQQQGRSTTALAMIVLYAITGCVSALFCVVIITGAIRAIRHPERYGPRGGRYGGADAGMIQSRARGLTRAILDTFPVVKFGSQPNSEKDVEGRSEDVRTAGSASTAVPVSVLEKGVRAGNSADTRVQTQDEPSTPFNTRDVATVPVTTVGDSDGDLMGQVRPRNHVRTSREDVVPAAIGRETCPICIVDFEEGDDIRILPCEGQHRFHQQCVDPWLLELSSSCPLCRHDFLALENMLNGESEEEEPIAYPVNASESSQRRSSRFSRYVRSAIHRHRHRHGRDDQVTENTPPAPPVPQPSM</sequence>
<evidence type="ECO:0000256" key="3">
    <source>
        <dbReference type="ARBA" id="ARBA00022723"/>
    </source>
</evidence>
<evidence type="ECO:0000256" key="10">
    <source>
        <dbReference type="SAM" id="Phobius"/>
    </source>
</evidence>
<dbReference type="InterPro" id="IPR013083">
    <property type="entry name" value="Znf_RING/FYVE/PHD"/>
</dbReference>
<evidence type="ECO:0000256" key="7">
    <source>
        <dbReference type="ARBA" id="ARBA00023136"/>
    </source>
</evidence>
<keyword evidence="3" id="KW-0479">Metal-binding</keyword>
<dbReference type="PROSITE" id="PS50089">
    <property type="entry name" value="ZF_RING_2"/>
    <property type="match status" value="1"/>
</dbReference>
<evidence type="ECO:0000256" key="6">
    <source>
        <dbReference type="ARBA" id="ARBA00022989"/>
    </source>
</evidence>
<keyword evidence="2 10" id="KW-0812">Transmembrane</keyword>
<dbReference type="PANTHER" id="PTHR46539">
    <property type="entry name" value="E3 UBIQUITIN-PROTEIN LIGASE ATL42"/>
    <property type="match status" value="1"/>
</dbReference>
<comment type="subcellular location">
    <subcellularLocation>
        <location evidence="1">Membrane</location>
    </subcellularLocation>
</comment>
<keyword evidence="5" id="KW-0862">Zinc</keyword>
<dbReference type="Proteomes" id="UP000017559">
    <property type="component" value="Unassembled WGS sequence"/>
</dbReference>
<feature type="compositionally biased region" description="Pro residues" evidence="9">
    <location>
        <begin position="551"/>
        <end position="561"/>
    </location>
</feature>
<dbReference type="Gene3D" id="3.30.40.10">
    <property type="entry name" value="Zinc/RING finger domain, C3HC4 (zinc finger)"/>
    <property type="match status" value="1"/>
</dbReference>
<dbReference type="AlphaFoldDB" id="V2XTT5"/>
<name>V2XTT5_MONRO</name>
<organism evidence="12 13">
    <name type="scientific">Moniliophthora roreri (strain MCA 2997)</name>
    <name type="common">Cocoa frosty pod rot fungus</name>
    <name type="synonym">Crinipellis roreri</name>
    <dbReference type="NCBI Taxonomy" id="1381753"/>
    <lineage>
        <taxon>Eukaryota</taxon>
        <taxon>Fungi</taxon>
        <taxon>Dikarya</taxon>
        <taxon>Basidiomycota</taxon>
        <taxon>Agaricomycotina</taxon>
        <taxon>Agaricomycetes</taxon>
        <taxon>Agaricomycetidae</taxon>
        <taxon>Agaricales</taxon>
        <taxon>Marasmiineae</taxon>
        <taxon>Marasmiaceae</taxon>
        <taxon>Moniliophthora</taxon>
    </lineage>
</organism>
<comment type="caution">
    <text evidence="12">The sequence shown here is derived from an EMBL/GenBank/DDBJ whole genome shotgun (WGS) entry which is preliminary data.</text>
</comment>
<evidence type="ECO:0000256" key="5">
    <source>
        <dbReference type="ARBA" id="ARBA00022833"/>
    </source>
</evidence>
<feature type="domain" description="RING-type" evidence="11">
    <location>
        <begin position="444"/>
        <end position="488"/>
    </location>
</feature>
<dbReference type="SUPFAM" id="SSF57850">
    <property type="entry name" value="RING/U-box"/>
    <property type="match status" value="1"/>
</dbReference>